<dbReference type="Gene3D" id="3.40.190.10">
    <property type="entry name" value="Periplasmic binding protein-like II"/>
    <property type="match status" value="1"/>
</dbReference>
<keyword evidence="2" id="KW-0472">Membrane</keyword>
<keyword evidence="4" id="KW-1185">Reference proteome</keyword>
<feature type="transmembrane region" description="Helical" evidence="2">
    <location>
        <begin position="511"/>
        <end position="533"/>
    </location>
</feature>
<dbReference type="Pfam" id="PF01547">
    <property type="entry name" value="SBP_bac_1"/>
    <property type="match status" value="1"/>
</dbReference>
<gene>
    <name evidence="3" type="ORF">HK103_005192</name>
</gene>
<evidence type="ECO:0000313" key="4">
    <source>
        <dbReference type="Proteomes" id="UP001210925"/>
    </source>
</evidence>
<dbReference type="EMBL" id="JADGKB010000047">
    <property type="protein sequence ID" value="KAJ3256697.1"/>
    <property type="molecule type" value="Genomic_DNA"/>
</dbReference>
<accession>A0AAD5Y7K7</accession>
<dbReference type="Proteomes" id="UP001210925">
    <property type="component" value="Unassembled WGS sequence"/>
</dbReference>
<reference evidence="3" key="1">
    <citation type="submission" date="2020-05" db="EMBL/GenBank/DDBJ databases">
        <title>Phylogenomic resolution of chytrid fungi.</title>
        <authorList>
            <person name="Stajich J.E."/>
            <person name="Amses K."/>
            <person name="Simmons R."/>
            <person name="Seto K."/>
            <person name="Myers J."/>
            <person name="Bonds A."/>
            <person name="Quandt C.A."/>
            <person name="Barry K."/>
            <person name="Liu P."/>
            <person name="Grigoriev I."/>
            <person name="Longcore J.E."/>
            <person name="James T.Y."/>
        </authorList>
    </citation>
    <scope>NUCLEOTIDE SEQUENCE</scope>
    <source>
        <strain evidence="3">PLAUS21</strain>
    </source>
</reference>
<name>A0AAD5Y7K7_9FUNG</name>
<sequence length="565" mass="63451">MQGSISLLTMQLVKAEKKCHKILNEKLELEYNLHRLLKKEQKYETELALCNLNMEKLDSCEKSLGNHTALNIIPKIEQRSDNPSIVGFLLEHDNESVSINEKERAQLLYKIAEVEAEMASLSDADYIQQVTAACNEHTGNIDLILMDIKDIGLFEDCLVDIYAWNFEIGNEIDPIKLSAGIDNYRLLALPFETFTNLLLYNSDYLSTHGYSSVPSSLSSLNDMFVDIQVNERTADNFKLSGLTTSFGVPETLIEMAVEWAAGSNSTLVPLSDSNSIATGNFSDAIGIIVEWINSGLIDTSDFSFDDQNAFDRWINRQSIFLHASTKTVFDLGDVPFNWAFTGMPGNLNSDQSNVYGNLNGKYIGVYKYSQNLDAAVKALQFLTSREYQSTILSNANYEKLYVTPSYPFLYSGNSVIKADDSICVYLNGLCSLYSTITPAIRPSLYAGSYYYNVSSIISTGLTNIFGGSIDVYKGIQDIDNQLRALLHFHPLNYVDPGDVIIAKPKRKPFKYLYEQVMVLLMFIGVILTIVLLYRKKVDWDKKRAQSPTNPQTEAVNDTSYLLKKN</sequence>
<keyword evidence="2" id="KW-0812">Transmembrane</keyword>
<evidence type="ECO:0000313" key="3">
    <source>
        <dbReference type="EMBL" id="KAJ3256697.1"/>
    </source>
</evidence>
<feature type="region of interest" description="Disordered" evidence="1">
    <location>
        <begin position="543"/>
        <end position="565"/>
    </location>
</feature>
<dbReference type="InterPro" id="IPR006059">
    <property type="entry name" value="SBP"/>
</dbReference>
<organism evidence="3 4">
    <name type="scientific">Boothiomyces macroporosus</name>
    <dbReference type="NCBI Taxonomy" id="261099"/>
    <lineage>
        <taxon>Eukaryota</taxon>
        <taxon>Fungi</taxon>
        <taxon>Fungi incertae sedis</taxon>
        <taxon>Chytridiomycota</taxon>
        <taxon>Chytridiomycota incertae sedis</taxon>
        <taxon>Chytridiomycetes</taxon>
        <taxon>Rhizophydiales</taxon>
        <taxon>Terramycetaceae</taxon>
        <taxon>Boothiomyces</taxon>
    </lineage>
</organism>
<protein>
    <submittedName>
        <fullName evidence="3">Uncharacterized protein</fullName>
    </submittedName>
</protein>
<feature type="compositionally biased region" description="Polar residues" evidence="1">
    <location>
        <begin position="545"/>
        <end position="559"/>
    </location>
</feature>
<comment type="caution">
    <text evidence="3">The sequence shown here is derived from an EMBL/GenBank/DDBJ whole genome shotgun (WGS) entry which is preliminary data.</text>
</comment>
<keyword evidence="2" id="KW-1133">Transmembrane helix</keyword>
<evidence type="ECO:0000256" key="1">
    <source>
        <dbReference type="SAM" id="MobiDB-lite"/>
    </source>
</evidence>
<proteinExistence type="predicted"/>
<dbReference type="SUPFAM" id="SSF53850">
    <property type="entry name" value="Periplasmic binding protein-like II"/>
    <property type="match status" value="1"/>
</dbReference>
<dbReference type="AlphaFoldDB" id="A0AAD5Y7K7"/>
<evidence type="ECO:0000256" key="2">
    <source>
        <dbReference type="SAM" id="Phobius"/>
    </source>
</evidence>